<keyword evidence="2" id="KW-1185">Reference proteome</keyword>
<dbReference type="RefSeq" id="WP_073324489.1">
    <property type="nucleotide sequence ID" value="NZ_FQWD01000006.1"/>
</dbReference>
<name>A0A1M5PM18_9ALTE</name>
<dbReference type="AlphaFoldDB" id="A0A1M5PM18"/>
<organism evidence="1 2">
    <name type="scientific">Marisediminitalea aggregata</name>
    <dbReference type="NCBI Taxonomy" id="634436"/>
    <lineage>
        <taxon>Bacteria</taxon>
        <taxon>Pseudomonadati</taxon>
        <taxon>Pseudomonadota</taxon>
        <taxon>Gammaproteobacteria</taxon>
        <taxon>Alteromonadales</taxon>
        <taxon>Alteromonadaceae</taxon>
        <taxon>Marisediminitalea</taxon>
    </lineage>
</organism>
<dbReference type="EMBL" id="FQWD01000006">
    <property type="protein sequence ID" value="SHH02761.1"/>
    <property type="molecule type" value="Genomic_DNA"/>
</dbReference>
<accession>A0A1M5PM18</accession>
<proteinExistence type="predicted"/>
<sequence length="137" mass="15908">MDIIFNLKEEADWASELNKDIEQTFPEYFLSNPKLGTPEWWNSIDEDTSYGRITHVGEYLEEGELVDVVVIQQLDEELNDDGVYGIPQQEYSVARDDYWLNEAVRVDRLTFIKSVVVYPSGELDEHAIYIETQVALK</sequence>
<dbReference type="STRING" id="634436.SAMN05216361_3513"/>
<dbReference type="Proteomes" id="UP000184520">
    <property type="component" value="Unassembled WGS sequence"/>
</dbReference>
<protein>
    <submittedName>
        <fullName evidence="1">Uncharacterized protein</fullName>
    </submittedName>
</protein>
<evidence type="ECO:0000313" key="2">
    <source>
        <dbReference type="Proteomes" id="UP000184520"/>
    </source>
</evidence>
<dbReference type="OrthoDB" id="6401167at2"/>
<evidence type="ECO:0000313" key="1">
    <source>
        <dbReference type="EMBL" id="SHH02761.1"/>
    </source>
</evidence>
<gene>
    <name evidence="1" type="ORF">SAMN05216361_3513</name>
</gene>
<reference evidence="2" key="1">
    <citation type="submission" date="2016-11" db="EMBL/GenBank/DDBJ databases">
        <authorList>
            <person name="Varghese N."/>
            <person name="Submissions S."/>
        </authorList>
    </citation>
    <scope>NUCLEOTIDE SEQUENCE [LARGE SCALE GENOMIC DNA]</scope>
    <source>
        <strain evidence="2">CGMCC 1.8995</strain>
    </source>
</reference>